<protein>
    <submittedName>
        <fullName evidence="1">GMC oxidoreductase</fullName>
    </submittedName>
</protein>
<dbReference type="EMBL" id="BSXG01000157">
    <property type="protein sequence ID" value="GME49656.1"/>
    <property type="molecule type" value="Genomic_DNA"/>
</dbReference>
<dbReference type="Proteomes" id="UP001165186">
    <property type="component" value="Unassembled WGS sequence"/>
</dbReference>
<gene>
    <name evidence="1" type="primary">g2563</name>
    <name evidence="1" type="ORF">NpPPO83_00002563</name>
</gene>
<comment type="caution">
    <text evidence="1">The sequence shown here is derived from an EMBL/GenBank/DDBJ whole genome shotgun (WGS) entry which is preliminary data.</text>
</comment>
<proteinExistence type="predicted"/>
<name>A0ACB5SND4_9PEZI</name>
<accession>A0ACB5SND4</accession>
<organism evidence="1 2">
    <name type="scientific">Neofusicoccum parvum</name>
    <dbReference type="NCBI Taxonomy" id="310453"/>
    <lineage>
        <taxon>Eukaryota</taxon>
        <taxon>Fungi</taxon>
        <taxon>Dikarya</taxon>
        <taxon>Ascomycota</taxon>
        <taxon>Pezizomycotina</taxon>
        <taxon>Dothideomycetes</taxon>
        <taxon>Dothideomycetes incertae sedis</taxon>
        <taxon>Botryosphaeriales</taxon>
        <taxon>Botryosphaeriaceae</taxon>
        <taxon>Neofusicoccum</taxon>
    </lineage>
</organism>
<reference evidence="1" key="1">
    <citation type="submission" date="2024-09" db="EMBL/GenBank/DDBJ databases">
        <title>Draft Genome Sequences of Neofusicoccum parvum.</title>
        <authorList>
            <person name="Ashida A."/>
            <person name="Camagna M."/>
            <person name="Tanaka A."/>
            <person name="Takemoto D."/>
        </authorList>
    </citation>
    <scope>NUCLEOTIDE SEQUENCE</scope>
    <source>
        <strain evidence="1">PPO83</strain>
    </source>
</reference>
<sequence>MWRFTPALLASWVLSLAILAPDASSAAPLKNLKRQAVEDEYDFVICGGGTAGLVLANRLTESGQFRVLVLEAGPEPTVVAAYETPGGNQFLKGSAIDWAFLTTPQEHLDGRVLQYLRGRALGGSSAINGLYYARGSASVYDKWAGFGNPGWGWEDVYPLFVKSTRFNPPDPGNGFDQTFQTWEPDAYGDGPLELGFQGYVPDTNVAFMRACEAANIPVVDELNTGVGVGVKQGTGTLTSTYRRSSSFDSFYKQAQNRSNLDVLFYAPVSKIVTDTDTGTGAPAARGVTFVDQTTSLVHQVNASKEVIVSMGAFHSPQLLMVSGMGPAEELAKFGIAPVMVNDNIGRHMNDHSVFSIMARVRNESSTTQMSASIASLQEAQAAFYEDLEGPYTAPSGITNGFQELSGEELASIGARELVDRGLVNQSHIEYLYESIWYPWIPTPYYAPRDGESYISLTASSMVALSRGSVSLRSASMSDAPTINPNYYSHPSDRAVAVHAFKYLRRILGHPELSRYTVGPSNGEVSPGAGVSDDDDAAIFDYVKANTMPNWHASGTAQMRPRRDGGVVDPRLRVHGVDRLRVVDCSIIPELPDVNILAAVYMVGEKGAEMIREDWGDAGAGLRSGRGTDLGKSARAHISSAQVGFIVPKRGLSDPVAMLGECSKETAFEMLDFFVDNGGNFVDVANSYQEQESEQWLGEWMALRRNRDDMVIATKYTQFYEPNAKIRYNYQGNHRKSMYHSLENSLKNLKTSYIDIFYVHWWDFSTSIEEVMQSLHHLVTAGKVFYLGASDLPAWVVSSANRYARDHGLTPFCVYQGKWSAADRDFERDIIPMARHEGMALAPFGALGQGKFKKEAQGGQAPAAAEGDARKLFVEVDKYKQVFTVLDKLATEKGTLPTSIALAYVMGKTPYVFPIVGGRKVEHLRSNIEALDVVLTEAEMDEIDAATPFEHGFPTELMFEFHGAQKYNSRMSSKDVVLLKCASYLEEPEPTKAVGQRKL</sequence>
<keyword evidence="2" id="KW-1185">Reference proteome</keyword>
<evidence type="ECO:0000313" key="2">
    <source>
        <dbReference type="Proteomes" id="UP001165186"/>
    </source>
</evidence>
<evidence type="ECO:0000313" key="1">
    <source>
        <dbReference type="EMBL" id="GME49656.1"/>
    </source>
</evidence>